<evidence type="ECO:0000259" key="2">
    <source>
        <dbReference type="Pfam" id="PF00296"/>
    </source>
</evidence>
<dbReference type="InterPro" id="IPR036661">
    <property type="entry name" value="Luciferase-like_sf"/>
</dbReference>
<dbReference type="Pfam" id="PF00296">
    <property type="entry name" value="Bac_luciferase"/>
    <property type="match status" value="1"/>
</dbReference>
<proteinExistence type="predicted"/>
<dbReference type="OrthoDB" id="9780518at2"/>
<dbReference type="RefSeq" id="WP_111490409.1">
    <property type="nucleotide sequence ID" value="NZ_CP031264.1"/>
</dbReference>
<evidence type="ECO:0000256" key="1">
    <source>
        <dbReference type="ARBA" id="ARBA00007789"/>
    </source>
</evidence>
<dbReference type="SUPFAM" id="SSF51679">
    <property type="entry name" value="Bacterial luciferase-like"/>
    <property type="match status" value="1"/>
</dbReference>
<dbReference type="PANTHER" id="PTHR30137">
    <property type="entry name" value="LUCIFERASE-LIKE MONOOXYGENASE"/>
    <property type="match status" value="1"/>
</dbReference>
<accession>A0A345T2M0</accession>
<reference evidence="4" key="1">
    <citation type="submission" date="2018-07" db="EMBL/GenBank/DDBJ databases">
        <title>Streptacidiphilus bronchialis DSM 106435 chromosome.</title>
        <authorList>
            <person name="Batra D."/>
            <person name="Gulvik C.A."/>
        </authorList>
    </citation>
    <scope>NUCLEOTIDE SEQUENCE [LARGE SCALE GENOMIC DNA]</scope>
    <source>
        <strain evidence="4">DSM 106435</strain>
    </source>
</reference>
<evidence type="ECO:0000313" key="3">
    <source>
        <dbReference type="EMBL" id="AXI80225.1"/>
    </source>
</evidence>
<dbReference type="AlphaFoldDB" id="A0A345T2M0"/>
<dbReference type="GO" id="GO:0016705">
    <property type="term" value="F:oxidoreductase activity, acting on paired donors, with incorporation or reduction of molecular oxygen"/>
    <property type="evidence" value="ECO:0007669"/>
    <property type="project" value="InterPro"/>
</dbReference>
<dbReference type="InterPro" id="IPR050766">
    <property type="entry name" value="Bact_Lucif_Oxidored"/>
</dbReference>
<dbReference type="Gene3D" id="3.20.20.30">
    <property type="entry name" value="Luciferase-like domain"/>
    <property type="match status" value="1"/>
</dbReference>
<gene>
    <name evidence="3" type="ORF">C7M71_025335</name>
</gene>
<dbReference type="GO" id="GO:0005829">
    <property type="term" value="C:cytosol"/>
    <property type="evidence" value="ECO:0007669"/>
    <property type="project" value="TreeGrafter"/>
</dbReference>
<dbReference type="Proteomes" id="UP000249340">
    <property type="component" value="Chromosome"/>
</dbReference>
<dbReference type="InterPro" id="IPR019949">
    <property type="entry name" value="CmoO-like"/>
</dbReference>
<sequence>MTAFSVLDQGPRRAGVSSGELLGEAVRLARHVEELGFSRYWVAEHHAQAAVGISAPEIVIAHLAARTTRLRIGAGGMLLPNHAPLHVAEQFRTLEALHPGRIDLGIGRSSGTEHGPTAAALRRSSVAPEVFTGQLAQLLAFGGRDVLPAGHELASVRAVPDDAPLPGVFLLGGSRSSAVVAGRLGLGYAYLAAYQNPANAFQALRRYREEFVPAYEGARPWAILTLTVVVGRDDAHADALATPWRLALAQHAADNSSALLPVEEALAYRPTPAEEAALSAPPLNDLRAEVVGGPATVAAKLKSFVAESGADEVMVVANTYDPVDRRESYTRLAELAGLVGA</sequence>
<dbReference type="KEGG" id="stri:C7M71_025335"/>
<protein>
    <submittedName>
        <fullName evidence="3">LLM class flavin-dependent oxidoreductase</fullName>
    </submittedName>
</protein>
<feature type="domain" description="Luciferase-like" evidence="2">
    <location>
        <begin position="4"/>
        <end position="311"/>
    </location>
</feature>
<evidence type="ECO:0000313" key="4">
    <source>
        <dbReference type="Proteomes" id="UP000249340"/>
    </source>
</evidence>
<dbReference type="NCBIfam" id="TIGR03558">
    <property type="entry name" value="oxido_grp_1"/>
    <property type="match status" value="1"/>
</dbReference>
<comment type="similarity">
    <text evidence="1">To bacterial alkanal monooxygenase alpha and beta chains.</text>
</comment>
<keyword evidence="4" id="KW-1185">Reference proteome</keyword>
<dbReference type="EMBL" id="CP031264">
    <property type="protein sequence ID" value="AXI80225.1"/>
    <property type="molecule type" value="Genomic_DNA"/>
</dbReference>
<organism evidence="3 4">
    <name type="scientific">Peterkaempfera bronchialis</name>
    <dbReference type="NCBI Taxonomy" id="2126346"/>
    <lineage>
        <taxon>Bacteria</taxon>
        <taxon>Bacillati</taxon>
        <taxon>Actinomycetota</taxon>
        <taxon>Actinomycetes</taxon>
        <taxon>Kitasatosporales</taxon>
        <taxon>Streptomycetaceae</taxon>
        <taxon>Peterkaempfera</taxon>
    </lineage>
</organism>
<dbReference type="InterPro" id="IPR011251">
    <property type="entry name" value="Luciferase-like_dom"/>
</dbReference>
<name>A0A345T2M0_9ACTN</name>
<dbReference type="PANTHER" id="PTHR30137:SF6">
    <property type="entry name" value="LUCIFERASE-LIKE MONOOXYGENASE"/>
    <property type="match status" value="1"/>
</dbReference>